<feature type="region of interest" description="Disordered" evidence="1">
    <location>
        <begin position="203"/>
        <end position="243"/>
    </location>
</feature>
<name>A0A5C2SIN8_9APHY</name>
<dbReference type="Proteomes" id="UP000313359">
    <property type="component" value="Unassembled WGS sequence"/>
</dbReference>
<gene>
    <name evidence="3" type="ORF">L227DRAFT_640798</name>
</gene>
<keyword evidence="2" id="KW-0472">Membrane</keyword>
<protein>
    <submittedName>
        <fullName evidence="3">Uncharacterized protein</fullName>
    </submittedName>
</protein>
<keyword evidence="2" id="KW-1133">Transmembrane helix</keyword>
<feature type="compositionally biased region" description="Polar residues" evidence="1">
    <location>
        <begin position="209"/>
        <end position="226"/>
    </location>
</feature>
<reference evidence="3" key="1">
    <citation type="journal article" date="2018" name="Genome Biol. Evol.">
        <title>Genomics and development of Lentinus tigrinus, a white-rot wood-decaying mushroom with dimorphic fruiting bodies.</title>
        <authorList>
            <person name="Wu B."/>
            <person name="Xu Z."/>
            <person name="Knudson A."/>
            <person name="Carlson A."/>
            <person name="Chen N."/>
            <person name="Kovaka S."/>
            <person name="LaButti K."/>
            <person name="Lipzen A."/>
            <person name="Pennachio C."/>
            <person name="Riley R."/>
            <person name="Schakwitz W."/>
            <person name="Umezawa K."/>
            <person name="Ohm R.A."/>
            <person name="Grigoriev I.V."/>
            <person name="Nagy L.G."/>
            <person name="Gibbons J."/>
            <person name="Hibbett D."/>
        </authorList>
    </citation>
    <scope>NUCLEOTIDE SEQUENCE [LARGE SCALE GENOMIC DNA]</scope>
    <source>
        <strain evidence="3">ALCF2SS1-6</strain>
    </source>
</reference>
<evidence type="ECO:0000256" key="2">
    <source>
        <dbReference type="SAM" id="Phobius"/>
    </source>
</evidence>
<feature type="compositionally biased region" description="Polar residues" evidence="1">
    <location>
        <begin position="342"/>
        <end position="357"/>
    </location>
</feature>
<feature type="region of interest" description="Disordered" evidence="1">
    <location>
        <begin position="323"/>
        <end position="362"/>
    </location>
</feature>
<sequence>MKAIRARCRYRRPQLLFAQIVHLHASRLYPLDLFFPATRLCLCSTLIPSPAPSDMTLTPPTMIGLVFVFLLAIGSLGTFAYRVTIRALRAPPAVKLVEGEARCIQEISGPAHPLGHRTESPVTTRGAVKRGATSVRELHRVGPALEANVEGSTASEANIVKWNGRRTSVLLPRSLRPSSSSTSFVQGSAHAVLSPSPLRTVVVSDDTPHPSSTNCDPTSSPASTIPSEPDSPMPLTPVSELASPPAVPLVDSTAGLHEATPTFPAPRLEGMALSKVSVFWQMLRLQASFTKTFRHKPVLDVERGDQRDNPSVPRETDVLADATAERAGQNSPSGLCDHRSTPRGTSTCTVSDTQESLATPPAAKPSVGLCGMVERLSVDASMSVGRDTYASDSDSVTSCDTAYYDCS</sequence>
<accession>A0A5C2SIN8</accession>
<organism evidence="3 4">
    <name type="scientific">Lentinus tigrinus ALCF2SS1-6</name>
    <dbReference type="NCBI Taxonomy" id="1328759"/>
    <lineage>
        <taxon>Eukaryota</taxon>
        <taxon>Fungi</taxon>
        <taxon>Dikarya</taxon>
        <taxon>Basidiomycota</taxon>
        <taxon>Agaricomycotina</taxon>
        <taxon>Agaricomycetes</taxon>
        <taxon>Polyporales</taxon>
        <taxon>Polyporaceae</taxon>
        <taxon>Lentinus</taxon>
    </lineage>
</organism>
<keyword evidence="4" id="KW-1185">Reference proteome</keyword>
<evidence type="ECO:0000256" key="1">
    <source>
        <dbReference type="SAM" id="MobiDB-lite"/>
    </source>
</evidence>
<proteinExistence type="predicted"/>
<dbReference type="EMBL" id="ML122255">
    <property type="protein sequence ID" value="RPD63695.1"/>
    <property type="molecule type" value="Genomic_DNA"/>
</dbReference>
<evidence type="ECO:0000313" key="4">
    <source>
        <dbReference type="Proteomes" id="UP000313359"/>
    </source>
</evidence>
<feature type="transmembrane region" description="Helical" evidence="2">
    <location>
        <begin position="62"/>
        <end position="81"/>
    </location>
</feature>
<evidence type="ECO:0000313" key="3">
    <source>
        <dbReference type="EMBL" id="RPD63695.1"/>
    </source>
</evidence>
<dbReference type="AlphaFoldDB" id="A0A5C2SIN8"/>
<keyword evidence="2" id="KW-0812">Transmembrane</keyword>